<dbReference type="InterPro" id="IPR056798">
    <property type="entry name" value="ADH_Fe_C"/>
</dbReference>
<feature type="domain" description="Alcohol dehydrogenase iron-type/glycerol dehydrogenase GldA" evidence="5">
    <location>
        <begin position="12"/>
        <end position="190"/>
    </location>
</feature>
<reference evidence="7 8" key="1">
    <citation type="journal article" date="2014" name="Genome Announc.">
        <title>Genome Sequence of Gammaproteobacterial Pseudohaliea rubra Type Strain DSM 19751, Isolated from Coastal Seawater of the Mediterranean Sea.</title>
        <authorList>
            <person name="Spring S."/>
            <person name="Fiebig A."/>
            <person name="Riedel T."/>
            <person name="Goker M."/>
            <person name="Klenk H.P."/>
        </authorList>
    </citation>
    <scope>NUCLEOTIDE SEQUENCE [LARGE SCALE GENOMIC DNA]</scope>
    <source>
        <strain evidence="7 8">DSM 19751</strain>
    </source>
</reference>
<dbReference type="OrthoDB" id="9815791at2"/>
<sequence length="393" mass="41893">MTPSSVLLTATEKVYLGERASTAIATEAERLGARRVFLLVSRTLRRETDEISAIRTALGPRLAGCWDGMPPHAPRSAVLAAAEAARQAEADLIVTVGGGSVTDAGKIVSICLKHGLREHDDLEPYRVYVNDAGEVIKPEFEGPDVRVINCPTTLSGGEFNPLSGATDEKTQHKQGYEHRLMAPIAIVLDPALTVHTPEWLWLSTGVRALDHALEALGSHQSNDFCDGMADSALRLLVEGLPAVKADPSDLDARLKCQVGAWQSMIPIIAGVPMGLSHAIGHVLGGTCDVPHGYCSCVMAPSVLAFNAPVNGDRQQRISACFGEPGRPASELADAFIHGLGMPRSLAEVGVGRDQFERVAEYTMHDFWARTNPRPIGQAGDVLPVLELVAGDAP</sequence>
<keyword evidence="8" id="KW-1185">Reference proteome</keyword>
<dbReference type="PATRIC" id="fig|1265313.6.peg.2295"/>
<dbReference type="Pfam" id="PF25137">
    <property type="entry name" value="ADH_Fe_C"/>
    <property type="match status" value="1"/>
</dbReference>
<dbReference type="HOGENOM" id="CLU_007207_0_2_6"/>
<keyword evidence="3 7" id="KW-0560">Oxidoreductase</keyword>
<accession>A0A095VNT6</accession>
<dbReference type="InterPro" id="IPR018211">
    <property type="entry name" value="ADH_Fe_CS"/>
</dbReference>
<evidence type="ECO:0000259" key="5">
    <source>
        <dbReference type="Pfam" id="PF00465"/>
    </source>
</evidence>
<dbReference type="Proteomes" id="UP000029640">
    <property type="component" value="Unassembled WGS sequence"/>
</dbReference>
<dbReference type="Gene3D" id="1.20.1090.10">
    <property type="entry name" value="Dehydroquinate synthase-like - alpha domain"/>
    <property type="match status" value="1"/>
</dbReference>
<organism evidence="7 8">
    <name type="scientific">Pseudohaliea rubra DSM 19751</name>
    <dbReference type="NCBI Taxonomy" id="1265313"/>
    <lineage>
        <taxon>Bacteria</taxon>
        <taxon>Pseudomonadati</taxon>
        <taxon>Pseudomonadota</taxon>
        <taxon>Gammaproteobacteria</taxon>
        <taxon>Cellvibrionales</taxon>
        <taxon>Halieaceae</taxon>
        <taxon>Pseudohaliea</taxon>
    </lineage>
</organism>
<comment type="cofactor">
    <cofactor evidence="1">
        <name>Fe cation</name>
        <dbReference type="ChEBI" id="CHEBI:24875"/>
    </cofactor>
</comment>
<dbReference type="eggNOG" id="COG1454">
    <property type="taxonomic scope" value="Bacteria"/>
</dbReference>
<dbReference type="InterPro" id="IPR001670">
    <property type="entry name" value="ADH_Fe/GldA"/>
</dbReference>
<gene>
    <name evidence="7" type="ORF">HRUBRA_02324</name>
</gene>
<dbReference type="RefSeq" id="WP_035514672.1">
    <property type="nucleotide sequence ID" value="NZ_KN234750.1"/>
</dbReference>
<dbReference type="GO" id="GO:0046872">
    <property type="term" value="F:metal ion binding"/>
    <property type="evidence" value="ECO:0007669"/>
    <property type="project" value="InterPro"/>
</dbReference>
<comment type="similarity">
    <text evidence="2">Belongs to the iron-containing alcohol dehydrogenase family.</text>
</comment>
<protein>
    <submittedName>
        <fullName evidence="7">Maleylacetate reductase</fullName>
        <ecNumber evidence="7">1.3.1.32</ecNumber>
    </submittedName>
</protein>
<dbReference type="PANTHER" id="PTHR11496:SF102">
    <property type="entry name" value="ALCOHOL DEHYDROGENASE 4"/>
    <property type="match status" value="1"/>
</dbReference>
<comment type="caution">
    <text evidence="7">The sequence shown here is derived from an EMBL/GenBank/DDBJ whole genome shotgun (WGS) entry which is preliminary data.</text>
</comment>
<evidence type="ECO:0000256" key="3">
    <source>
        <dbReference type="ARBA" id="ARBA00023002"/>
    </source>
</evidence>
<dbReference type="PROSITE" id="PS00060">
    <property type="entry name" value="ADH_IRON_2"/>
    <property type="match status" value="1"/>
</dbReference>
<evidence type="ECO:0000256" key="2">
    <source>
        <dbReference type="ARBA" id="ARBA00007358"/>
    </source>
</evidence>
<evidence type="ECO:0000313" key="8">
    <source>
        <dbReference type="Proteomes" id="UP000029640"/>
    </source>
</evidence>
<dbReference type="GO" id="GO:0018506">
    <property type="term" value="F:maleylacetate reductase activity"/>
    <property type="evidence" value="ECO:0007669"/>
    <property type="project" value="UniProtKB-EC"/>
</dbReference>
<name>A0A095VNT6_9GAMM</name>
<dbReference type="CDD" id="cd08192">
    <property type="entry name" value="MAR-like"/>
    <property type="match status" value="1"/>
</dbReference>
<dbReference type="EMBL" id="AUVB01000070">
    <property type="protein sequence ID" value="KGE03092.1"/>
    <property type="molecule type" value="Genomic_DNA"/>
</dbReference>
<dbReference type="SUPFAM" id="SSF56796">
    <property type="entry name" value="Dehydroquinate synthase-like"/>
    <property type="match status" value="1"/>
</dbReference>
<dbReference type="Pfam" id="PF00465">
    <property type="entry name" value="Fe-ADH"/>
    <property type="match status" value="1"/>
</dbReference>
<keyword evidence="4" id="KW-0520">NAD</keyword>
<dbReference type="InterPro" id="IPR039697">
    <property type="entry name" value="Alcohol_dehydrogenase_Fe"/>
</dbReference>
<dbReference type="PANTHER" id="PTHR11496">
    <property type="entry name" value="ALCOHOL DEHYDROGENASE"/>
    <property type="match status" value="1"/>
</dbReference>
<proteinExistence type="inferred from homology"/>
<dbReference type="EC" id="1.3.1.32" evidence="7"/>
<dbReference type="STRING" id="1265313.HRUBRA_02324"/>
<evidence type="ECO:0000313" key="7">
    <source>
        <dbReference type="EMBL" id="KGE03092.1"/>
    </source>
</evidence>
<dbReference type="Gene3D" id="3.40.50.1970">
    <property type="match status" value="1"/>
</dbReference>
<feature type="domain" description="Fe-containing alcohol dehydrogenase-like C-terminal" evidence="6">
    <location>
        <begin position="203"/>
        <end position="377"/>
    </location>
</feature>
<evidence type="ECO:0000259" key="6">
    <source>
        <dbReference type="Pfam" id="PF25137"/>
    </source>
</evidence>
<dbReference type="GO" id="GO:0004022">
    <property type="term" value="F:alcohol dehydrogenase (NAD+) activity"/>
    <property type="evidence" value="ECO:0007669"/>
    <property type="project" value="TreeGrafter"/>
</dbReference>
<evidence type="ECO:0000256" key="4">
    <source>
        <dbReference type="ARBA" id="ARBA00023027"/>
    </source>
</evidence>
<dbReference type="AlphaFoldDB" id="A0A095VNT6"/>
<evidence type="ECO:0000256" key="1">
    <source>
        <dbReference type="ARBA" id="ARBA00001962"/>
    </source>
</evidence>